<keyword evidence="12" id="KW-1015">Disulfide bond</keyword>
<dbReference type="GO" id="GO:0098552">
    <property type="term" value="C:side of membrane"/>
    <property type="evidence" value="ECO:0007669"/>
    <property type="project" value="UniProtKB-KW"/>
</dbReference>
<dbReference type="Pfam" id="PF05730">
    <property type="entry name" value="CFEM"/>
    <property type="match status" value="1"/>
</dbReference>
<evidence type="ECO:0000256" key="10">
    <source>
        <dbReference type="ARBA" id="ARBA00023004"/>
    </source>
</evidence>
<evidence type="ECO:0000256" key="13">
    <source>
        <dbReference type="ARBA" id="ARBA00023180"/>
    </source>
</evidence>
<evidence type="ECO:0000256" key="12">
    <source>
        <dbReference type="ARBA" id="ARBA00023157"/>
    </source>
</evidence>
<dbReference type="STRING" id="535722.E4UQ94"/>
<evidence type="ECO:0000256" key="11">
    <source>
        <dbReference type="ARBA" id="ARBA00023136"/>
    </source>
</evidence>
<comment type="similarity">
    <text evidence="3">Belongs to the RBT5 family.</text>
</comment>
<keyword evidence="7" id="KW-0336">GPI-anchor</keyword>
<dbReference type="RefSeq" id="XP_003174658.1">
    <property type="nucleotide sequence ID" value="XM_003174610.1"/>
</dbReference>
<dbReference type="GO" id="GO:0005576">
    <property type="term" value="C:extracellular region"/>
    <property type="evidence" value="ECO:0007669"/>
    <property type="project" value="UniProtKB-SubCell"/>
</dbReference>
<keyword evidence="8" id="KW-0479">Metal-binding</keyword>
<keyword evidence="13" id="KW-0325">Glycoprotein</keyword>
<evidence type="ECO:0000256" key="3">
    <source>
        <dbReference type="ARBA" id="ARBA00010031"/>
    </source>
</evidence>
<keyword evidence="5" id="KW-0964">Secreted</keyword>
<keyword evidence="6" id="KW-0349">Heme</keyword>
<keyword evidence="14" id="KW-0449">Lipoprotein</keyword>
<dbReference type="PANTHER" id="PTHR37928:SF1">
    <property type="entry name" value="CFEM DOMAIN PROTEIN (AFU_ORTHOLOGUE AFUA_6G14090)"/>
    <property type="match status" value="1"/>
</dbReference>
<evidence type="ECO:0000313" key="17">
    <source>
        <dbReference type="EMBL" id="EFQ99175.1"/>
    </source>
</evidence>
<keyword evidence="10" id="KW-0408">Iron</keyword>
<dbReference type="AlphaFoldDB" id="E4UQ94"/>
<keyword evidence="9 15" id="KW-0732">Signal</keyword>
<keyword evidence="11" id="KW-0472">Membrane</keyword>
<evidence type="ECO:0000256" key="7">
    <source>
        <dbReference type="ARBA" id="ARBA00022622"/>
    </source>
</evidence>
<evidence type="ECO:0000256" key="9">
    <source>
        <dbReference type="ARBA" id="ARBA00022729"/>
    </source>
</evidence>
<dbReference type="EMBL" id="DS989823">
    <property type="protein sequence ID" value="EFQ99175.1"/>
    <property type="molecule type" value="Genomic_DNA"/>
</dbReference>
<proteinExistence type="inferred from homology"/>
<dbReference type="HOGENOM" id="CLU_102664_0_0_1"/>
<dbReference type="eggNOG" id="ENOG502QTV0">
    <property type="taxonomic scope" value="Eukaryota"/>
</dbReference>
<evidence type="ECO:0000256" key="6">
    <source>
        <dbReference type="ARBA" id="ARBA00022617"/>
    </source>
</evidence>
<feature type="chain" id="PRO_5003190672" description="CFEM domain-containing protein" evidence="15">
    <location>
        <begin position="19"/>
        <end position="200"/>
    </location>
</feature>
<dbReference type="SMART" id="SM00747">
    <property type="entry name" value="CFEM"/>
    <property type="match status" value="1"/>
</dbReference>
<evidence type="ECO:0000256" key="14">
    <source>
        <dbReference type="ARBA" id="ARBA00023288"/>
    </source>
</evidence>
<name>E4UQ94_ARTGP</name>
<gene>
    <name evidence="17" type="ORF">MGYG_02189</name>
</gene>
<evidence type="ECO:0000256" key="4">
    <source>
        <dbReference type="ARBA" id="ARBA00022475"/>
    </source>
</evidence>
<dbReference type="GO" id="GO:0046872">
    <property type="term" value="F:metal ion binding"/>
    <property type="evidence" value="ECO:0007669"/>
    <property type="project" value="UniProtKB-KW"/>
</dbReference>
<organism evidence="18">
    <name type="scientific">Arthroderma gypseum (strain ATCC MYA-4604 / CBS 118893)</name>
    <name type="common">Microsporum gypseum</name>
    <dbReference type="NCBI Taxonomy" id="535722"/>
    <lineage>
        <taxon>Eukaryota</taxon>
        <taxon>Fungi</taxon>
        <taxon>Dikarya</taxon>
        <taxon>Ascomycota</taxon>
        <taxon>Pezizomycotina</taxon>
        <taxon>Eurotiomycetes</taxon>
        <taxon>Eurotiomycetidae</taxon>
        <taxon>Onygenales</taxon>
        <taxon>Arthrodermataceae</taxon>
        <taxon>Nannizzia</taxon>
    </lineage>
</organism>
<evidence type="ECO:0000256" key="15">
    <source>
        <dbReference type="SAM" id="SignalP"/>
    </source>
</evidence>
<dbReference type="InterPro" id="IPR008427">
    <property type="entry name" value="Extracellular_membr_CFEM_dom"/>
</dbReference>
<dbReference type="InterPro" id="IPR051735">
    <property type="entry name" value="CFEM_domain"/>
</dbReference>
<dbReference type="GeneID" id="10029958"/>
<evidence type="ECO:0000256" key="1">
    <source>
        <dbReference type="ARBA" id="ARBA00004609"/>
    </source>
</evidence>
<dbReference type="Proteomes" id="UP000002669">
    <property type="component" value="Unassembled WGS sequence"/>
</dbReference>
<keyword evidence="18" id="KW-1185">Reference proteome</keyword>
<evidence type="ECO:0000256" key="8">
    <source>
        <dbReference type="ARBA" id="ARBA00022723"/>
    </source>
</evidence>
<dbReference type="PANTHER" id="PTHR37928">
    <property type="entry name" value="CFEM DOMAIN PROTEIN (AFU_ORTHOLOGUE AFUA_6G14090)"/>
    <property type="match status" value="1"/>
</dbReference>
<dbReference type="OrthoDB" id="4207061at2759"/>
<feature type="signal peptide" evidence="15">
    <location>
        <begin position="1"/>
        <end position="18"/>
    </location>
</feature>
<feature type="domain" description="CFEM" evidence="16">
    <location>
        <begin position="23"/>
        <end position="89"/>
    </location>
</feature>
<evidence type="ECO:0000259" key="16">
    <source>
        <dbReference type="SMART" id="SM00747"/>
    </source>
</evidence>
<evidence type="ECO:0000256" key="5">
    <source>
        <dbReference type="ARBA" id="ARBA00022525"/>
    </source>
</evidence>
<accession>E4UQ94</accession>
<dbReference type="OMA" id="QQYLHNC"/>
<comment type="subcellular location">
    <subcellularLocation>
        <location evidence="1">Cell membrane</location>
        <topology evidence="1">Lipid-anchor</topology>
        <topology evidence="1">GPI-anchor</topology>
    </subcellularLocation>
    <subcellularLocation>
        <location evidence="2">Secreted</location>
    </subcellularLocation>
</comment>
<protein>
    <recommendedName>
        <fullName evidence="16">CFEM domain-containing protein</fullName>
    </recommendedName>
</protein>
<sequence length="200" mass="21009">MKLSIFLPVTMLAAAALAVDLTPINNLPPCPKNCVYSGIGKSKDFGCSFPSPQCLCRNRAYQQYLHNCAQKCTPAERDQMRQAGTKLCVDAAIPTGLPTGLPNLPIPTAIPTLVPTAIPTLIPTAIPTLVPTAIPTAIPPWATSLIPPIPSLPSIPGLPSLPSLPSIPGIPPIPTPAANEMFNQAKASPNSRVMRVKQEA</sequence>
<dbReference type="GO" id="GO:0005886">
    <property type="term" value="C:plasma membrane"/>
    <property type="evidence" value="ECO:0007669"/>
    <property type="project" value="UniProtKB-SubCell"/>
</dbReference>
<reference evidence="18" key="1">
    <citation type="journal article" date="2012" name="MBio">
        <title>Comparative genome analysis of Trichophyton rubrum and related dermatophytes reveals candidate genes involved in infection.</title>
        <authorList>
            <person name="Martinez D.A."/>
            <person name="Oliver B.G."/>
            <person name="Graeser Y."/>
            <person name="Goldberg J.M."/>
            <person name="Li W."/>
            <person name="Martinez-Rossi N.M."/>
            <person name="Monod M."/>
            <person name="Shelest E."/>
            <person name="Barton R.C."/>
            <person name="Birch E."/>
            <person name="Brakhage A.A."/>
            <person name="Chen Z."/>
            <person name="Gurr S.J."/>
            <person name="Heiman D."/>
            <person name="Heitman J."/>
            <person name="Kosti I."/>
            <person name="Rossi A."/>
            <person name="Saif S."/>
            <person name="Samalova M."/>
            <person name="Saunders C.W."/>
            <person name="Shea T."/>
            <person name="Summerbell R.C."/>
            <person name="Xu J."/>
            <person name="Young S."/>
            <person name="Zeng Q."/>
            <person name="Birren B.W."/>
            <person name="Cuomo C.A."/>
            <person name="White T.C."/>
        </authorList>
    </citation>
    <scope>NUCLEOTIDE SEQUENCE [LARGE SCALE GENOMIC DNA]</scope>
    <source>
        <strain evidence="18">ATCC MYA-4604 / CBS 118893</strain>
    </source>
</reference>
<dbReference type="VEuPathDB" id="FungiDB:MGYG_02189"/>
<evidence type="ECO:0000256" key="2">
    <source>
        <dbReference type="ARBA" id="ARBA00004613"/>
    </source>
</evidence>
<dbReference type="InParanoid" id="E4UQ94"/>
<evidence type="ECO:0000313" key="18">
    <source>
        <dbReference type="Proteomes" id="UP000002669"/>
    </source>
</evidence>
<keyword evidence="4" id="KW-1003">Cell membrane</keyword>